<keyword evidence="5" id="KW-1185">Reference proteome</keyword>
<dbReference type="RefSeq" id="WP_184238835.1">
    <property type="nucleotide sequence ID" value="NZ_JACHMJ010000001.1"/>
</dbReference>
<dbReference type="Gene3D" id="3.40.50.2300">
    <property type="match status" value="2"/>
</dbReference>
<proteinExistence type="inferred from homology"/>
<dbReference type="EMBL" id="JACHMJ010000001">
    <property type="protein sequence ID" value="MBB5844569.1"/>
    <property type="molecule type" value="Genomic_DNA"/>
</dbReference>
<dbReference type="Pfam" id="PF13458">
    <property type="entry name" value="Peripla_BP_6"/>
    <property type="match status" value="1"/>
</dbReference>
<dbReference type="Proteomes" id="UP000536685">
    <property type="component" value="Unassembled WGS sequence"/>
</dbReference>
<feature type="domain" description="Leucine-binding protein" evidence="3">
    <location>
        <begin position="17"/>
        <end position="368"/>
    </location>
</feature>
<reference evidence="4 5" key="1">
    <citation type="submission" date="2020-08" db="EMBL/GenBank/DDBJ databases">
        <title>Sequencing the genomes of 1000 actinobacteria strains.</title>
        <authorList>
            <person name="Klenk H.-P."/>
        </authorList>
    </citation>
    <scope>NUCLEOTIDE SEQUENCE [LARGE SCALE GENOMIC DNA]</scope>
    <source>
        <strain evidence="4 5">DSM 105784</strain>
    </source>
</reference>
<evidence type="ECO:0000313" key="5">
    <source>
        <dbReference type="Proteomes" id="UP000536685"/>
    </source>
</evidence>
<accession>A0A841AT44</accession>
<evidence type="ECO:0000256" key="1">
    <source>
        <dbReference type="ARBA" id="ARBA00010062"/>
    </source>
</evidence>
<evidence type="ECO:0000313" key="4">
    <source>
        <dbReference type="EMBL" id="MBB5844569.1"/>
    </source>
</evidence>
<comment type="caution">
    <text evidence="4">The sequence shown here is derived from an EMBL/GenBank/DDBJ whole genome shotgun (WGS) entry which is preliminary data.</text>
</comment>
<dbReference type="InterPro" id="IPR028082">
    <property type="entry name" value="Peripla_BP_I"/>
</dbReference>
<dbReference type="PANTHER" id="PTHR30483">
    <property type="entry name" value="LEUCINE-SPECIFIC-BINDING PROTEIN"/>
    <property type="match status" value="1"/>
</dbReference>
<keyword evidence="2" id="KW-0732">Signal</keyword>
<organism evidence="4 5">
    <name type="scientific">Conyzicola lurida</name>
    <dbReference type="NCBI Taxonomy" id="1172621"/>
    <lineage>
        <taxon>Bacteria</taxon>
        <taxon>Bacillati</taxon>
        <taxon>Actinomycetota</taxon>
        <taxon>Actinomycetes</taxon>
        <taxon>Micrococcales</taxon>
        <taxon>Microbacteriaceae</taxon>
        <taxon>Conyzicola</taxon>
    </lineage>
</organism>
<dbReference type="InterPro" id="IPR028081">
    <property type="entry name" value="Leu-bd"/>
</dbReference>
<dbReference type="AlphaFoldDB" id="A0A841AT44"/>
<name>A0A841AT44_9MICO</name>
<dbReference type="CDD" id="cd06340">
    <property type="entry name" value="PBP1_ABC_ligand_binding-like"/>
    <property type="match status" value="1"/>
</dbReference>
<gene>
    <name evidence="4" type="ORF">HD599_002892</name>
</gene>
<protein>
    <submittedName>
        <fullName evidence="4">Branched-chain amino acid transport system substrate-binding protein</fullName>
    </submittedName>
</protein>
<dbReference type="SUPFAM" id="SSF53822">
    <property type="entry name" value="Periplasmic binding protein-like I"/>
    <property type="match status" value="1"/>
</dbReference>
<evidence type="ECO:0000259" key="3">
    <source>
        <dbReference type="Pfam" id="PF13458"/>
    </source>
</evidence>
<sequence length="390" mass="40718">MSTSTESTEAGVTVDEVVIGSLHPESGSSAADGQQMARGAQYAVDAINEAGGIESLGGAKLVLSSADTQGKPEVGQSEATRLIQEGAVALIGTYQSATSANVAAVAERSKVPFVMDISSLDEILDQGYTYSFRLQPNATLMGTQGAEALIAMGEASDEPVEKVAFLYEQGNFGQATLKSFQAAAEEAGVTVDPVISYDAASVSDMTTQVQQVAASGADVLAVAGYYRDSLLVSQAVDTIKPDLDAVFGVANGAYDQPQFVTDAPNGGEGYFDANYHWDVTNDAAVELADKYEAEFGEPIRTGAVLSYDAVMVIAAALEESGTVDTTDLRDAIADSSYEPLVVSNGPVSFDEDGENTNASIVVMQVQDGAIKQVYPDDRAESDFLYPAPVN</sequence>
<evidence type="ECO:0000256" key="2">
    <source>
        <dbReference type="ARBA" id="ARBA00022729"/>
    </source>
</evidence>
<comment type="similarity">
    <text evidence="1">Belongs to the leucine-binding protein family.</text>
</comment>
<dbReference type="InterPro" id="IPR051010">
    <property type="entry name" value="BCAA_transport"/>
</dbReference>